<evidence type="ECO:0000313" key="4">
    <source>
        <dbReference type="Proteomes" id="UP001515480"/>
    </source>
</evidence>
<gene>
    <name evidence="3" type="ORF">AB1Y20_021445</name>
</gene>
<dbReference type="PANTHER" id="PTHR36766:SF30">
    <property type="entry name" value="TIR-NBS TYPE DISEASE RESISTANCE PROTEIN-RELATED"/>
    <property type="match status" value="1"/>
</dbReference>
<dbReference type="GO" id="GO:0005576">
    <property type="term" value="C:extracellular region"/>
    <property type="evidence" value="ECO:0007669"/>
    <property type="project" value="InterPro"/>
</dbReference>
<feature type="domain" description="ADP ribosyltransferase" evidence="2">
    <location>
        <begin position="232"/>
        <end position="377"/>
    </location>
</feature>
<dbReference type="SUPFAM" id="SSF56399">
    <property type="entry name" value="ADP-ribosylation"/>
    <property type="match status" value="1"/>
</dbReference>
<dbReference type="EMBL" id="JBGBPQ010000007">
    <property type="protein sequence ID" value="KAL1521792.1"/>
    <property type="molecule type" value="Genomic_DNA"/>
</dbReference>
<comment type="caution">
    <text evidence="3">The sequence shown here is derived from an EMBL/GenBank/DDBJ whole genome shotgun (WGS) entry which is preliminary data.</text>
</comment>
<name>A0AB34JLM3_PRYPA</name>
<dbReference type="Gene3D" id="3.80.10.10">
    <property type="entry name" value="Ribonuclease Inhibitor"/>
    <property type="match status" value="2"/>
</dbReference>
<protein>
    <recommendedName>
        <fullName evidence="2">ADP ribosyltransferase domain-containing protein</fullName>
    </recommendedName>
</protein>
<accession>A0AB34JLM3</accession>
<sequence length="936" mass="101330">MRTSKRRKTLASSASPAAARAALPAEQWTVGGWMESLELHAPVVAALGQKAFADITRLSHDDVGALLRPHGLAGLTETVWEGICQLRQQSAATGAALNAKFVAEAGTFEMQYGGLDQFWAGLEGLVGPPRLLHGSLRRAMEAEHCDAADSDAPFTTPNGFVGATSRREWEWVVQPVAGGKYVERTDLRATQPGGARCAVPLREFEARVLPINERLKKEGHAVVVHEELVSGRLYTAAMYHKYNAVLRGCSSSRPLRELRDTLTRGNTYSTTIHAINSLVIKLSKLTSACTVWRRFTRATLPREFWEPDAHGFRGGVEYGFCSTTVEREQAEHYSRGAASTIVEMKLGMLDRGADISWLSAYPHEKEVLFPPLLGLQVCESRVSQRTLVVVCRPSLNMTALTLEQVLSKRRKMLLDMSDSIRLEVRDELLRRGSAHVGKRCMSCGVEPIVGVRYESGHDSRCLCEADYLRLPEGERAHCAAVPPWADALSEIDSRATLATVLLRDGLALGHSPDWYNDDANFSAAVSDALAIRRGLCDSPAKLELRDCTTLRELPREAGGCHAVNTLFVVNAPCLTRLSAHAFPPRLATLDLHQCRALEALPASLGQCARLATLRLKRCAALDHLPSLAACASLRTLAVTYCTRLAALPPSLGACARLASLQLTGCSSLEALPPLSRLAELAELTLSGCRSLRALPDDLGGAASLTALILRDCVRLAALPPSIGRCARLEVLDCADCAALVHLPPESVAWPFHPFPLFTSTRPCDATTTTVADFGSCTALLSLSLLSCTSLRELPSTIGGCVRLQCLNLGGCSSLLQLPESLGSCAALEDLVLHSCSALESLPDRLDGCTSLRTLGLDGCTSLRRLPDISRLKSLDQSQIPSHLLQESALESQPRQPRGAASSSLDNDDLKALRHAVNLVGTEHDCDRARMQTSHYR</sequence>
<keyword evidence="4" id="KW-1185">Reference proteome</keyword>
<dbReference type="Proteomes" id="UP001515480">
    <property type="component" value="Unassembled WGS sequence"/>
</dbReference>
<dbReference type="AlphaFoldDB" id="A0AB34JLM3"/>
<dbReference type="InterPro" id="IPR032675">
    <property type="entry name" value="LRR_dom_sf"/>
</dbReference>
<feature type="region of interest" description="Disordered" evidence="1">
    <location>
        <begin position="885"/>
        <end position="906"/>
    </location>
</feature>
<feature type="compositionally biased region" description="Polar residues" evidence="1">
    <location>
        <begin position="888"/>
        <end position="904"/>
    </location>
</feature>
<dbReference type="SUPFAM" id="SSF52058">
    <property type="entry name" value="L domain-like"/>
    <property type="match status" value="1"/>
</dbReference>
<evidence type="ECO:0000313" key="3">
    <source>
        <dbReference type="EMBL" id="KAL1521792.1"/>
    </source>
</evidence>
<dbReference type="Gene3D" id="3.90.176.10">
    <property type="entry name" value="Toxin ADP-ribosyltransferase, Chain A, domain 1"/>
    <property type="match status" value="1"/>
</dbReference>
<dbReference type="SUPFAM" id="SSF52047">
    <property type="entry name" value="RNI-like"/>
    <property type="match status" value="1"/>
</dbReference>
<dbReference type="PROSITE" id="PS51996">
    <property type="entry name" value="TR_MART"/>
    <property type="match status" value="1"/>
</dbReference>
<reference evidence="3 4" key="1">
    <citation type="journal article" date="2024" name="Science">
        <title>Giant polyketide synthase enzymes in the biosynthesis of giant marine polyether toxins.</title>
        <authorList>
            <person name="Fallon T.R."/>
            <person name="Shende V.V."/>
            <person name="Wierzbicki I.H."/>
            <person name="Pendleton A.L."/>
            <person name="Watervoot N.F."/>
            <person name="Auber R.P."/>
            <person name="Gonzalez D.J."/>
            <person name="Wisecaver J.H."/>
            <person name="Moore B.S."/>
        </authorList>
    </citation>
    <scope>NUCLEOTIDE SEQUENCE [LARGE SCALE GENOMIC DNA]</scope>
    <source>
        <strain evidence="3 4">12B1</strain>
    </source>
</reference>
<dbReference type="PANTHER" id="PTHR36766">
    <property type="entry name" value="PLANT BROAD-SPECTRUM MILDEW RESISTANCE PROTEIN RPW8"/>
    <property type="match status" value="1"/>
</dbReference>
<dbReference type="Pfam" id="PF03496">
    <property type="entry name" value="ADPrib_exo_Tox"/>
    <property type="match status" value="1"/>
</dbReference>
<dbReference type="InterPro" id="IPR003540">
    <property type="entry name" value="ADP-ribosyltransferase"/>
</dbReference>
<organism evidence="3 4">
    <name type="scientific">Prymnesium parvum</name>
    <name type="common">Toxic golden alga</name>
    <dbReference type="NCBI Taxonomy" id="97485"/>
    <lineage>
        <taxon>Eukaryota</taxon>
        <taxon>Haptista</taxon>
        <taxon>Haptophyta</taxon>
        <taxon>Prymnesiophyceae</taxon>
        <taxon>Prymnesiales</taxon>
        <taxon>Prymnesiaceae</taxon>
        <taxon>Prymnesium</taxon>
    </lineage>
</organism>
<evidence type="ECO:0000256" key="1">
    <source>
        <dbReference type="SAM" id="MobiDB-lite"/>
    </source>
</evidence>
<proteinExistence type="predicted"/>
<evidence type="ECO:0000259" key="2">
    <source>
        <dbReference type="Pfam" id="PF03496"/>
    </source>
</evidence>